<keyword evidence="1" id="KW-0472">Membrane</keyword>
<dbReference type="PANTHER" id="PTHR38788">
    <property type="entry name" value="CLR5 DOMAIN-CONTAINING PROTEIN"/>
    <property type="match status" value="1"/>
</dbReference>
<keyword evidence="4" id="KW-1185">Reference proteome</keyword>
<evidence type="ECO:0000256" key="1">
    <source>
        <dbReference type="SAM" id="Phobius"/>
    </source>
</evidence>
<protein>
    <submittedName>
        <fullName evidence="3">Clr5 domain-containing protein</fullName>
    </submittedName>
</protein>
<dbReference type="PANTHER" id="PTHR38788:SF3">
    <property type="entry name" value="CLR5 DOMAIN-CONTAINING PROTEIN"/>
    <property type="match status" value="1"/>
</dbReference>
<evidence type="ECO:0000313" key="3">
    <source>
        <dbReference type="EMBL" id="KAK9784094.1"/>
    </source>
</evidence>
<accession>A0ABR2YA63</accession>
<comment type="caution">
    <text evidence="3">The sequence shown here is derived from an EMBL/GenBank/DDBJ whole genome shotgun (WGS) entry which is preliminary data.</text>
</comment>
<keyword evidence="1" id="KW-1133">Transmembrane helix</keyword>
<evidence type="ECO:0000313" key="4">
    <source>
        <dbReference type="Proteomes" id="UP001465668"/>
    </source>
</evidence>
<reference evidence="3 4" key="1">
    <citation type="submission" date="2024-02" db="EMBL/GenBank/DDBJ databases">
        <title>First draft genome assembly of two strains of Seiridium cardinale.</title>
        <authorList>
            <person name="Emiliani G."/>
            <person name="Scali E."/>
        </authorList>
    </citation>
    <scope>NUCLEOTIDE SEQUENCE [LARGE SCALE GENOMIC DNA]</scope>
    <source>
        <strain evidence="3 4">BM-138-000479</strain>
    </source>
</reference>
<keyword evidence="1" id="KW-0812">Transmembrane</keyword>
<dbReference type="Proteomes" id="UP001465668">
    <property type="component" value="Unassembled WGS sequence"/>
</dbReference>
<evidence type="ECO:0000259" key="2">
    <source>
        <dbReference type="Pfam" id="PF14420"/>
    </source>
</evidence>
<sequence length="493" mass="55413">MANSSVKPPPEGGSWATPHDWATHRATVTSLYEGQNMTLKKIMQIMENDHKFYATERMYKSRLKQWGLRKNYRYEEVNEIIRQQSTRVSAAKPGSSSVVVGSRVRRAEARRGRPSRRQLGPLVLATPKRSPRTAVATLQQLTPPPSGVSCRVAAPPGRGEISFLFPLSPPPDVRYPEECSFHISRYCAGAFEQGTWRLDSPEWLNSNRNVVDWFNRIALARGALAGGHTQQGFKLLQIAFNEYKDMIVAQDPRLLLYTSVALFLLVGYPEVVAMFLRYVSNLSRIIHGPYHPLHQIMATLDQMGLNMMQENARLIFDAQVSEFQRYLAPGNTFLQSITIFAIRNLAVAGLIDTDVAESKLRAVPREGDNGRISMALSQVLMMGGRYSEARRICEELLASGIDRTRTIAGGYDTLFLICRLEGKEEMIRDASNRRINFCTETFGPSSDWAVDACSDYEKYLRDIGDNEGADQVFNKFGVQMESLTEGVAELVIK</sequence>
<dbReference type="InterPro" id="IPR025676">
    <property type="entry name" value="Clr5_dom"/>
</dbReference>
<proteinExistence type="predicted"/>
<name>A0ABR2YA63_9PEZI</name>
<organism evidence="3 4">
    <name type="scientific">Seiridium cardinale</name>
    <dbReference type="NCBI Taxonomy" id="138064"/>
    <lineage>
        <taxon>Eukaryota</taxon>
        <taxon>Fungi</taxon>
        <taxon>Dikarya</taxon>
        <taxon>Ascomycota</taxon>
        <taxon>Pezizomycotina</taxon>
        <taxon>Sordariomycetes</taxon>
        <taxon>Xylariomycetidae</taxon>
        <taxon>Amphisphaeriales</taxon>
        <taxon>Sporocadaceae</taxon>
        <taxon>Seiridium</taxon>
    </lineage>
</organism>
<gene>
    <name evidence="3" type="ORF">SCAR479_00653</name>
</gene>
<feature type="transmembrane region" description="Helical" evidence="1">
    <location>
        <begin position="254"/>
        <end position="276"/>
    </location>
</feature>
<dbReference type="EMBL" id="JARVKM010000001">
    <property type="protein sequence ID" value="KAK9784094.1"/>
    <property type="molecule type" value="Genomic_DNA"/>
</dbReference>
<dbReference type="Pfam" id="PF14420">
    <property type="entry name" value="Clr5"/>
    <property type="match status" value="1"/>
</dbReference>
<feature type="domain" description="Clr5" evidence="2">
    <location>
        <begin position="18"/>
        <end position="70"/>
    </location>
</feature>